<feature type="compositionally biased region" description="Basic and acidic residues" evidence="1">
    <location>
        <begin position="1"/>
        <end position="15"/>
    </location>
</feature>
<protein>
    <submittedName>
        <fullName evidence="2">Uncharacterized protein</fullName>
    </submittedName>
</protein>
<dbReference type="GeneID" id="60321235"/>
<evidence type="ECO:0000313" key="3">
    <source>
        <dbReference type="Proteomes" id="UP000370142"/>
    </source>
</evidence>
<name>A0A5Q2WF58_9CAUD</name>
<organism evidence="2 3">
    <name type="scientific">Mycobacterium phage Quesadilla</name>
    <dbReference type="NCBI Taxonomy" id="2664226"/>
    <lineage>
        <taxon>Viruses</taxon>
        <taxon>Duplodnaviria</taxon>
        <taxon>Heunggongvirae</taxon>
        <taxon>Uroviricota</taxon>
        <taxon>Caudoviricetes</taxon>
        <taxon>Bclasvirinae</taxon>
        <taxon>Quesadillavirus</taxon>
        <taxon>Quesadillavirus quesadilla</taxon>
    </lineage>
</organism>
<evidence type="ECO:0000256" key="1">
    <source>
        <dbReference type="SAM" id="MobiDB-lite"/>
    </source>
</evidence>
<reference evidence="2 3" key="1">
    <citation type="submission" date="2019-10" db="EMBL/GenBank/DDBJ databases">
        <authorList>
            <person name="Jorgensen H.J."/>
            <person name="Tolsma S."/>
            <person name="Caruso S.M."/>
            <person name="Garlena R.A."/>
            <person name="Russell D.A."/>
            <person name="Pope W.H."/>
            <person name="Jacobs-Se D."/>
            <person name="Hatfull G.F."/>
        </authorList>
    </citation>
    <scope>NUCLEOTIDE SEQUENCE [LARGE SCALE GENOMIC DNA]</scope>
</reference>
<keyword evidence="3" id="KW-1185">Reference proteome</keyword>
<proteinExistence type="predicted"/>
<feature type="region of interest" description="Disordered" evidence="1">
    <location>
        <begin position="1"/>
        <end position="32"/>
    </location>
</feature>
<dbReference type="KEGG" id="vg:60321235"/>
<accession>A0A5Q2WF58</accession>
<gene>
    <name evidence="2" type="primary">71</name>
    <name evidence="2" type="ORF">SEA_QUESADILLA_71</name>
</gene>
<dbReference type="EMBL" id="MN617843">
    <property type="protein sequence ID" value="QGH75319.1"/>
    <property type="molecule type" value="Genomic_DNA"/>
</dbReference>
<sequence length="73" mass="8076">MAKHRAPDPDREHVLTGEVLPPLHGVPASRSEAEGEAMITVRVQRRRCGECYRLITTPGDHKDGCSHLPPPRS</sequence>
<dbReference type="RefSeq" id="YP_009949827.1">
    <property type="nucleotide sequence ID" value="NC_051584.1"/>
</dbReference>
<evidence type="ECO:0000313" key="2">
    <source>
        <dbReference type="EMBL" id="QGH75319.1"/>
    </source>
</evidence>
<dbReference type="Proteomes" id="UP000370142">
    <property type="component" value="Segment"/>
</dbReference>